<dbReference type="GO" id="GO:0030026">
    <property type="term" value="P:intracellular manganese ion homeostasis"/>
    <property type="evidence" value="ECO:0007669"/>
    <property type="project" value="TreeGrafter"/>
</dbReference>
<keyword evidence="6" id="KW-0129">CBS domain</keyword>
<feature type="domain" description="CNNM transmembrane" evidence="11">
    <location>
        <begin position="7"/>
        <end position="188"/>
    </location>
</feature>
<feature type="compositionally biased region" description="Basic and acidic residues" evidence="8">
    <location>
        <begin position="184"/>
        <end position="198"/>
    </location>
</feature>
<dbReference type="InterPro" id="IPR000644">
    <property type="entry name" value="CBS_dom"/>
</dbReference>
<dbReference type="AlphaFoldDB" id="A0A146K752"/>
<keyword evidence="3" id="KW-0677">Repeat</keyword>
<evidence type="ECO:0000256" key="4">
    <source>
        <dbReference type="ARBA" id="ARBA00022989"/>
    </source>
</evidence>
<dbReference type="InterPro" id="IPR002550">
    <property type="entry name" value="CNNM"/>
</dbReference>
<evidence type="ECO:0000256" key="1">
    <source>
        <dbReference type="ARBA" id="ARBA00004141"/>
    </source>
</evidence>
<sequence length="372" mass="41880">DDPTATTSTQKLIYSIGIVLILCLAAVCSGLNIGLLGIDPLRLETLEKSGEPSEQKAARKVKRIMEDRHLLLCAILFFNALCMEVLPLLLGSLVPSSVAIIIAITGLLLFGEILPQAICNKYGLQIGGFLVPLLWTMIFMTFAVTYPLARLLDKMLGKQHSQFYQRKELEQLILMHSEEKIKQLEENERKDSIKKSGEESSGSTSEEHLEEEEAQQITAAIRAAGKSVKDVLTPLQEVMMLSVDTEFNQKTIDEIYERGHSRIPIYDGNQNNIIGVIHAKQLIMTKPSAQNKLNKQLVRQNLLFFDPSTRIFDALNQFQTGRGHLAIVRDEKEVYGIVTLEDLIELILQCEIYDENDVKRQNKTNLINTQMV</sequence>
<evidence type="ECO:0000256" key="5">
    <source>
        <dbReference type="ARBA" id="ARBA00023136"/>
    </source>
</evidence>
<dbReference type="EMBL" id="GDID01005160">
    <property type="protein sequence ID" value="JAP91446.1"/>
    <property type="molecule type" value="Transcribed_RNA"/>
</dbReference>
<comment type="subcellular location">
    <subcellularLocation>
        <location evidence="1">Membrane</location>
        <topology evidence="1">Multi-pass membrane protein</topology>
    </subcellularLocation>
</comment>
<keyword evidence="2 7" id="KW-0812">Transmembrane</keyword>
<dbReference type="GO" id="GO:0016020">
    <property type="term" value="C:membrane"/>
    <property type="evidence" value="ECO:0007669"/>
    <property type="project" value="UniProtKB-SubCell"/>
</dbReference>
<dbReference type="InterPro" id="IPR044751">
    <property type="entry name" value="Ion_transp-like_CBS"/>
</dbReference>
<dbReference type="PROSITE" id="PS51846">
    <property type="entry name" value="CNNM"/>
    <property type="match status" value="1"/>
</dbReference>
<evidence type="ECO:0000256" key="8">
    <source>
        <dbReference type="SAM" id="MobiDB-lite"/>
    </source>
</evidence>
<dbReference type="Pfam" id="PF01595">
    <property type="entry name" value="CNNM"/>
    <property type="match status" value="1"/>
</dbReference>
<dbReference type="InterPro" id="IPR046342">
    <property type="entry name" value="CBS_dom_sf"/>
</dbReference>
<dbReference type="PROSITE" id="PS51371">
    <property type="entry name" value="CBS"/>
    <property type="match status" value="2"/>
</dbReference>
<feature type="region of interest" description="Disordered" evidence="8">
    <location>
        <begin position="184"/>
        <end position="214"/>
    </location>
</feature>
<feature type="domain" description="CBS" evidence="10">
    <location>
        <begin position="232"/>
        <end position="293"/>
    </location>
</feature>
<reference evidence="12" key="1">
    <citation type="submission" date="2015-07" db="EMBL/GenBank/DDBJ databases">
        <title>Adaptation to a free-living lifestyle via gene acquisitions in the diplomonad Trepomonas sp. PC1.</title>
        <authorList>
            <person name="Xu F."/>
            <person name="Jerlstrom-Hultqvist J."/>
            <person name="Kolisko M."/>
            <person name="Simpson A.G.B."/>
            <person name="Roger A.J."/>
            <person name="Svard S.G."/>
            <person name="Andersson J.O."/>
        </authorList>
    </citation>
    <scope>NUCLEOTIDE SEQUENCE</scope>
    <source>
        <strain evidence="12">PC1</strain>
    </source>
</reference>
<protein>
    <submittedName>
        <fullName evidence="12">Transmembrane domain-containing protein</fullName>
    </submittedName>
</protein>
<dbReference type="SUPFAM" id="SSF54631">
    <property type="entry name" value="CBS-domain pair"/>
    <property type="match status" value="1"/>
</dbReference>
<evidence type="ECO:0000313" key="12">
    <source>
        <dbReference type="EMBL" id="JAP91446.1"/>
    </source>
</evidence>
<feature type="domain" description="CBS" evidence="10">
    <location>
        <begin position="297"/>
        <end position="358"/>
    </location>
</feature>
<evidence type="ECO:0000256" key="3">
    <source>
        <dbReference type="ARBA" id="ARBA00022737"/>
    </source>
</evidence>
<feature type="transmembrane region" description="Helical" evidence="9">
    <location>
        <begin position="12"/>
        <end position="38"/>
    </location>
</feature>
<evidence type="ECO:0000256" key="2">
    <source>
        <dbReference type="ARBA" id="ARBA00022692"/>
    </source>
</evidence>
<feature type="non-terminal residue" evidence="12">
    <location>
        <position position="1"/>
    </location>
</feature>
<proteinExistence type="predicted"/>
<dbReference type="Gene3D" id="3.10.580.10">
    <property type="entry name" value="CBS-domain"/>
    <property type="match status" value="1"/>
</dbReference>
<dbReference type="GO" id="GO:0010960">
    <property type="term" value="P:magnesium ion homeostasis"/>
    <property type="evidence" value="ECO:0007669"/>
    <property type="project" value="InterPro"/>
</dbReference>
<keyword evidence="5 7" id="KW-0472">Membrane</keyword>
<dbReference type="InterPro" id="IPR045095">
    <property type="entry name" value="ACDP"/>
</dbReference>
<feature type="transmembrane region" description="Helical" evidence="9">
    <location>
        <begin position="126"/>
        <end position="149"/>
    </location>
</feature>
<evidence type="ECO:0000259" key="11">
    <source>
        <dbReference type="PROSITE" id="PS51846"/>
    </source>
</evidence>
<keyword evidence="4 7" id="KW-1133">Transmembrane helix</keyword>
<feature type="transmembrane region" description="Helical" evidence="9">
    <location>
        <begin position="69"/>
        <end position="90"/>
    </location>
</feature>
<dbReference type="PANTHER" id="PTHR12064">
    <property type="entry name" value="METAL TRANSPORTER CNNM"/>
    <property type="match status" value="1"/>
</dbReference>
<gene>
    <name evidence="12" type="ORF">TPC1_16949</name>
</gene>
<name>A0A146K752_9EUKA</name>
<evidence type="ECO:0000256" key="7">
    <source>
        <dbReference type="PROSITE-ProRule" id="PRU01193"/>
    </source>
</evidence>
<dbReference type="PANTHER" id="PTHR12064:SF97">
    <property type="entry name" value="METAL TRANSPORTER CNNM-5"/>
    <property type="match status" value="1"/>
</dbReference>
<evidence type="ECO:0000259" key="10">
    <source>
        <dbReference type="PROSITE" id="PS51371"/>
    </source>
</evidence>
<organism evidence="12">
    <name type="scientific">Trepomonas sp. PC1</name>
    <dbReference type="NCBI Taxonomy" id="1076344"/>
    <lineage>
        <taxon>Eukaryota</taxon>
        <taxon>Metamonada</taxon>
        <taxon>Diplomonadida</taxon>
        <taxon>Hexamitidae</taxon>
        <taxon>Hexamitinae</taxon>
        <taxon>Trepomonas</taxon>
    </lineage>
</organism>
<evidence type="ECO:0000256" key="6">
    <source>
        <dbReference type="PROSITE-ProRule" id="PRU00703"/>
    </source>
</evidence>
<dbReference type="Pfam" id="PF00571">
    <property type="entry name" value="CBS"/>
    <property type="match status" value="2"/>
</dbReference>
<dbReference type="GO" id="GO:0005737">
    <property type="term" value="C:cytoplasm"/>
    <property type="evidence" value="ECO:0007669"/>
    <property type="project" value="TreeGrafter"/>
</dbReference>
<dbReference type="CDD" id="cd04590">
    <property type="entry name" value="CBS_pair_CorC_HlyC_assoc"/>
    <property type="match status" value="1"/>
</dbReference>
<evidence type="ECO:0000256" key="9">
    <source>
        <dbReference type="SAM" id="Phobius"/>
    </source>
</evidence>
<accession>A0A146K752</accession>
<feature type="transmembrane region" description="Helical" evidence="9">
    <location>
        <begin position="96"/>
        <end position="114"/>
    </location>
</feature>